<dbReference type="GO" id="GO:0043565">
    <property type="term" value="F:sequence-specific DNA binding"/>
    <property type="evidence" value="ECO:0007669"/>
    <property type="project" value="InterPro"/>
</dbReference>
<feature type="transmembrane region" description="Helical" evidence="2">
    <location>
        <begin position="147"/>
        <end position="165"/>
    </location>
</feature>
<keyword evidence="2" id="KW-1133">Transmembrane helix</keyword>
<feature type="transmembrane region" description="Helical" evidence="2">
    <location>
        <begin position="82"/>
        <end position="103"/>
    </location>
</feature>
<protein>
    <submittedName>
        <fullName evidence="4">Helix-turn-helix domain-containing protein</fullName>
    </submittedName>
</protein>
<feature type="transmembrane region" description="Helical" evidence="2">
    <location>
        <begin position="177"/>
        <end position="200"/>
    </location>
</feature>
<accession>A0AAJ5BEH4</accession>
<feature type="domain" description="HTH araC/xylS-type" evidence="3">
    <location>
        <begin position="272"/>
        <end position="374"/>
    </location>
</feature>
<dbReference type="InterPro" id="IPR018060">
    <property type="entry name" value="HTH_AraC"/>
</dbReference>
<evidence type="ECO:0000256" key="1">
    <source>
        <dbReference type="ARBA" id="ARBA00023125"/>
    </source>
</evidence>
<comment type="caution">
    <text evidence="4">The sequence shown here is derived from an EMBL/GenBank/DDBJ whole genome shotgun (WGS) entry which is preliminary data.</text>
</comment>
<evidence type="ECO:0000256" key="2">
    <source>
        <dbReference type="SAM" id="Phobius"/>
    </source>
</evidence>
<dbReference type="SMART" id="SM00342">
    <property type="entry name" value="HTH_ARAC"/>
    <property type="match status" value="1"/>
</dbReference>
<feature type="transmembrane region" description="Helical" evidence="2">
    <location>
        <begin position="6"/>
        <end position="23"/>
    </location>
</feature>
<organism evidence="4 5">
    <name type="scientific">Myroides profundi</name>
    <dbReference type="NCBI Taxonomy" id="480520"/>
    <lineage>
        <taxon>Bacteria</taxon>
        <taxon>Pseudomonadati</taxon>
        <taxon>Bacteroidota</taxon>
        <taxon>Flavobacteriia</taxon>
        <taxon>Flavobacteriales</taxon>
        <taxon>Flavobacteriaceae</taxon>
        <taxon>Myroides</taxon>
    </lineage>
</organism>
<dbReference type="Pfam" id="PF12833">
    <property type="entry name" value="HTH_18"/>
    <property type="match status" value="1"/>
</dbReference>
<dbReference type="Proteomes" id="UP000183496">
    <property type="component" value="Unassembled WGS sequence"/>
</dbReference>
<keyword evidence="1" id="KW-0238">DNA-binding</keyword>
<feature type="transmembrane region" description="Helical" evidence="2">
    <location>
        <begin position="54"/>
        <end position="75"/>
    </location>
</feature>
<feature type="transmembrane region" description="Helical" evidence="2">
    <location>
        <begin position="115"/>
        <end position="135"/>
    </location>
</feature>
<evidence type="ECO:0000313" key="4">
    <source>
        <dbReference type="EMBL" id="SER12556.1"/>
    </source>
</evidence>
<dbReference type="EMBL" id="FOFY01000009">
    <property type="protein sequence ID" value="SER12556.1"/>
    <property type="molecule type" value="Genomic_DNA"/>
</dbReference>
<feature type="transmembrane region" description="Helical" evidence="2">
    <location>
        <begin position="30"/>
        <end position="48"/>
    </location>
</feature>
<name>A0AAJ5BEH4_MYRPR</name>
<dbReference type="PROSITE" id="PS01124">
    <property type="entry name" value="HTH_ARAC_FAMILY_2"/>
    <property type="match status" value="1"/>
</dbReference>
<dbReference type="PANTHER" id="PTHR43280:SF34">
    <property type="entry name" value="ARAC-FAMILY TRANSCRIPTIONAL REGULATOR"/>
    <property type="match status" value="1"/>
</dbReference>
<evidence type="ECO:0000259" key="3">
    <source>
        <dbReference type="PROSITE" id="PS01124"/>
    </source>
</evidence>
<keyword evidence="2" id="KW-0472">Membrane</keyword>
<gene>
    <name evidence="4" type="ORF">SAMN04488089_109165</name>
</gene>
<evidence type="ECO:0000313" key="5">
    <source>
        <dbReference type="Proteomes" id="UP000183496"/>
    </source>
</evidence>
<reference evidence="4 5" key="1">
    <citation type="submission" date="2016-10" db="EMBL/GenBank/DDBJ databases">
        <authorList>
            <person name="Varghese N."/>
            <person name="Submissions S."/>
        </authorList>
    </citation>
    <scope>NUCLEOTIDE SEQUENCE [LARGE SCALE GENOMIC DNA]</scope>
    <source>
        <strain evidence="5">DSM 19823 / KCTC 23066 / CCTCC M 208030 / D25</strain>
    </source>
</reference>
<dbReference type="Gene3D" id="1.10.10.60">
    <property type="entry name" value="Homeodomain-like"/>
    <property type="match status" value="2"/>
</dbReference>
<dbReference type="GO" id="GO:0003700">
    <property type="term" value="F:DNA-binding transcription factor activity"/>
    <property type="evidence" value="ECO:0007669"/>
    <property type="project" value="InterPro"/>
</dbReference>
<dbReference type="AlphaFoldDB" id="A0AAJ5BEH4"/>
<dbReference type="PANTHER" id="PTHR43280">
    <property type="entry name" value="ARAC-FAMILY TRANSCRIPTIONAL REGULATOR"/>
    <property type="match status" value="1"/>
</dbReference>
<keyword evidence="2" id="KW-0812">Transmembrane</keyword>
<keyword evidence="5" id="KW-1185">Reference proteome</keyword>
<sequence length="374" mass="44017">MVLLFLILLFFVSYVVLFSFNKSKRNIDKRIFFLCCILVLSSFLVYLIKRDKAFFDFHLSAYFALTIGPLLFLLLYNVSIKILWHLLPFIFFPVFYLLSKLFFPHLEYLLFLDTILYVLIAGSCLLYGSYGYLYMIKHELEFKKNSVILSYILLVLSCSFFYAVLTFKPIGVFDVDYIYVFYCLILLIVAFLDAMNSYIIKNYKERLKIKSEAIQLLIGELEEPNLASQPELDESEVAIEYSEKEVVEVCLDTKEPQFTLEKEQRMMVIRQKLFEQLIESKLYLNVDLTLQKLSEVLEVDKKELSEYFKESNSVSFRQYINRLRVEYAVGLIKEKNKDVTVEELTSFCGFNTRLSFYRAFVQVYGFPPSALLSK</sequence>
<proteinExistence type="predicted"/>